<name>A0A0C2NLA8_THEKT</name>
<evidence type="ECO:0000313" key="1">
    <source>
        <dbReference type="EMBL" id="KII74802.1"/>
    </source>
</evidence>
<accession>A0A0C2NLA8</accession>
<reference evidence="1 2" key="1">
    <citation type="journal article" date="2014" name="Genome Biol. Evol.">
        <title>The genome of the myxosporean Thelohanellus kitauei shows adaptations to nutrient acquisition within its fish host.</title>
        <authorList>
            <person name="Yang Y."/>
            <person name="Xiong J."/>
            <person name="Zhou Z."/>
            <person name="Huo F."/>
            <person name="Miao W."/>
            <person name="Ran C."/>
            <person name="Liu Y."/>
            <person name="Zhang J."/>
            <person name="Feng J."/>
            <person name="Wang M."/>
            <person name="Wang M."/>
            <person name="Wang L."/>
            <person name="Yao B."/>
        </authorList>
    </citation>
    <scope>NUCLEOTIDE SEQUENCE [LARGE SCALE GENOMIC DNA]</scope>
    <source>
        <strain evidence="1">Wuqing</strain>
    </source>
</reference>
<comment type="caution">
    <text evidence="1">The sequence shown here is derived from an EMBL/GenBank/DDBJ whole genome shotgun (WGS) entry which is preliminary data.</text>
</comment>
<sequence>MDETRIFLKNDTKDLSLSREEKSLPGYSPMKKIFTVLLHEVFAQQDLKKYLENMNMAIRDYLLMENTPIHPRGLEEDLTEVFGFIKIMFLLPNIQPWLPHIDQLVHLTDLGVYLPPAMLRISFGEQQKDRNPINEINLIDENRYKITKEELEHIPEEQNRTLTVEISSDEDE</sequence>
<dbReference type="Proteomes" id="UP000031668">
    <property type="component" value="Unassembled WGS sequence"/>
</dbReference>
<protein>
    <submittedName>
        <fullName evidence="1">Uncharacterized protein</fullName>
    </submittedName>
</protein>
<evidence type="ECO:0000313" key="2">
    <source>
        <dbReference type="Proteomes" id="UP000031668"/>
    </source>
</evidence>
<gene>
    <name evidence="1" type="ORF">RF11_06157</name>
</gene>
<organism evidence="1 2">
    <name type="scientific">Thelohanellus kitauei</name>
    <name type="common">Myxosporean</name>
    <dbReference type="NCBI Taxonomy" id="669202"/>
    <lineage>
        <taxon>Eukaryota</taxon>
        <taxon>Metazoa</taxon>
        <taxon>Cnidaria</taxon>
        <taxon>Myxozoa</taxon>
        <taxon>Myxosporea</taxon>
        <taxon>Bivalvulida</taxon>
        <taxon>Platysporina</taxon>
        <taxon>Myxobolidae</taxon>
        <taxon>Thelohanellus</taxon>
    </lineage>
</organism>
<dbReference type="AlphaFoldDB" id="A0A0C2NLA8"/>
<proteinExistence type="predicted"/>
<dbReference type="EMBL" id="JWZT01000247">
    <property type="protein sequence ID" value="KII74802.1"/>
    <property type="molecule type" value="Genomic_DNA"/>
</dbReference>
<keyword evidence="2" id="KW-1185">Reference proteome</keyword>